<dbReference type="EMBL" id="JBEZVI010000002">
    <property type="protein sequence ID" value="MEU3709047.1"/>
    <property type="molecule type" value="Genomic_DNA"/>
</dbReference>
<dbReference type="Proteomes" id="UP001550853">
    <property type="component" value="Unassembled WGS sequence"/>
</dbReference>
<sequence length="69" mass="7334">MPAFVKGDIVVDEQRTRVGRVAAVHGACLVLSRPCSKWDALASSCRLATPTEASSLNAWDSTPPPTHTT</sequence>
<protein>
    <submittedName>
        <fullName evidence="1">Uncharacterized protein</fullName>
    </submittedName>
</protein>
<reference evidence="1 2" key="1">
    <citation type="submission" date="2024-06" db="EMBL/GenBank/DDBJ databases">
        <title>The Natural Products Discovery Center: Release of the First 8490 Sequenced Strains for Exploring Actinobacteria Biosynthetic Diversity.</title>
        <authorList>
            <person name="Kalkreuter E."/>
            <person name="Kautsar S.A."/>
            <person name="Yang D."/>
            <person name="Bader C.D."/>
            <person name="Teijaro C.N."/>
            <person name="Fluegel L."/>
            <person name="Davis C.M."/>
            <person name="Simpson J.R."/>
            <person name="Lauterbach L."/>
            <person name="Steele A.D."/>
            <person name="Gui C."/>
            <person name="Meng S."/>
            <person name="Li G."/>
            <person name="Viehrig K."/>
            <person name="Ye F."/>
            <person name="Su P."/>
            <person name="Kiefer A.F."/>
            <person name="Nichols A."/>
            <person name="Cepeda A.J."/>
            <person name="Yan W."/>
            <person name="Fan B."/>
            <person name="Jiang Y."/>
            <person name="Adhikari A."/>
            <person name="Zheng C.-J."/>
            <person name="Schuster L."/>
            <person name="Cowan T.M."/>
            <person name="Smanski M.J."/>
            <person name="Chevrette M.G."/>
            <person name="De Carvalho L.P.S."/>
            <person name="Shen B."/>
        </authorList>
    </citation>
    <scope>NUCLEOTIDE SEQUENCE [LARGE SCALE GENOMIC DNA]</scope>
    <source>
        <strain evidence="1 2">NPDC033039</strain>
    </source>
</reference>
<accession>A0ABV2YTI0</accession>
<comment type="caution">
    <text evidence="1">The sequence shown here is derived from an EMBL/GenBank/DDBJ whole genome shotgun (WGS) entry which is preliminary data.</text>
</comment>
<dbReference type="RefSeq" id="WP_030286980.1">
    <property type="nucleotide sequence ID" value="NZ_JBEZVI010000002.1"/>
</dbReference>
<proteinExistence type="predicted"/>
<organism evidence="1 2">
    <name type="scientific">Streptomyces catenulae</name>
    <dbReference type="NCBI Taxonomy" id="66875"/>
    <lineage>
        <taxon>Bacteria</taxon>
        <taxon>Bacillati</taxon>
        <taxon>Actinomycetota</taxon>
        <taxon>Actinomycetes</taxon>
        <taxon>Kitasatosporales</taxon>
        <taxon>Streptomycetaceae</taxon>
        <taxon>Streptomyces</taxon>
    </lineage>
</organism>
<evidence type="ECO:0000313" key="2">
    <source>
        <dbReference type="Proteomes" id="UP001550853"/>
    </source>
</evidence>
<keyword evidence="2" id="KW-1185">Reference proteome</keyword>
<evidence type="ECO:0000313" key="1">
    <source>
        <dbReference type="EMBL" id="MEU3709047.1"/>
    </source>
</evidence>
<gene>
    <name evidence="1" type="ORF">AB0E61_02990</name>
</gene>
<name>A0ABV2YTI0_9ACTN</name>